<dbReference type="EMBL" id="JAAAJA010000904">
    <property type="protein sequence ID" value="KAG0248879.1"/>
    <property type="molecule type" value="Genomic_DNA"/>
</dbReference>
<dbReference type="SUPFAM" id="SSF81653">
    <property type="entry name" value="Calcium ATPase, transduction domain A"/>
    <property type="match status" value="1"/>
</dbReference>
<dbReference type="Proteomes" id="UP000726737">
    <property type="component" value="Unassembled WGS sequence"/>
</dbReference>
<dbReference type="InterPro" id="IPR023214">
    <property type="entry name" value="HAD_sf"/>
</dbReference>
<keyword evidence="10" id="KW-0547">Nucleotide-binding</keyword>
<keyword evidence="15 18" id="KW-0472">Membrane</keyword>
<keyword evidence="11" id="KW-0067">ATP-binding</keyword>
<dbReference type="InterPro" id="IPR018303">
    <property type="entry name" value="ATPase_P-typ_P_site"/>
</dbReference>
<organism evidence="22 23">
    <name type="scientific">Mortierella polycephala</name>
    <dbReference type="NCBI Taxonomy" id="41804"/>
    <lineage>
        <taxon>Eukaryota</taxon>
        <taxon>Fungi</taxon>
        <taxon>Fungi incertae sedis</taxon>
        <taxon>Mucoromycota</taxon>
        <taxon>Mortierellomycotina</taxon>
        <taxon>Mortierellomycetes</taxon>
        <taxon>Mortierellales</taxon>
        <taxon>Mortierellaceae</taxon>
        <taxon>Mortierella</taxon>
    </lineage>
</organism>
<dbReference type="Pfam" id="PF13246">
    <property type="entry name" value="Cation_ATPase"/>
    <property type="match status" value="1"/>
</dbReference>
<dbReference type="Pfam" id="PF00702">
    <property type="entry name" value="Hydrolase"/>
    <property type="match status" value="1"/>
</dbReference>
<feature type="domain" description="Cation-transporting P-type ATPase C-terminal" evidence="20">
    <location>
        <begin position="826"/>
        <end position="900"/>
    </location>
</feature>
<keyword evidence="23" id="KW-1185">Reference proteome</keyword>
<protein>
    <recommendedName>
        <fullName evidence="5">Magnesium-transporting ATPase, P-type 1</fullName>
        <ecNumber evidence="4">7.2.2.14</ecNumber>
    </recommendedName>
    <alternativeName>
        <fullName evidence="16">Mg(2+) transport ATPase, P-type 1</fullName>
    </alternativeName>
</protein>
<evidence type="ECO:0000256" key="16">
    <source>
        <dbReference type="ARBA" id="ARBA00029806"/>
    </source>
</evidence>
<dbReference type="PANTHER" id="PTHR42861">
    <property type="entry name" value="CALCIUM-TRANSPORTING ATPASE"/>
    <property type="match status" value="1"/>
</dbReference>
<dbReference type="Gene3D" id="3.40.50.1000">
    <property type="entry name" value="HAD superfamily/HAD-like"/>
    <property type="match status" value="1"/>
</dbReference>
<evidence type="ECO:0000256" key="4">
    <source>
        <dbReference type="ARBA" id="ARBA00012786"/>
    </source>
</evidence>
<evidence type="ECO:0000256" key="12">
    <source>
        <dbReference type="ARBA" id="ARBA00022842"/>
    </source>
</evidence>
<feature type="transmembrane region" description="Helical" evidence="18">
    <location>
        <begin position="68"/>
        <end position="90"/>
    </location>
</feature>
<evidence type="ECO:0000256" key="2">
    <source>
        <dbReference type="ARBA" id="ARBA00004429"/>
    </source>
</evidence>
<evidence type="ECO:0000256" key="6">
    <source>
        <dbReference type="ARBA" id="ARBA00022475"/>
    </source>
</evidence>
<reference evidence="22" key="1">
    <citation type="journal article" date="2020" name="Fungal Divers.">
        <title>Resolving the Mortierellaceae phylogeny through synthesis of multi-gene phylogenetics and phylogenomics.</title>
        <authorList>
            <person name="Vandepol N."/>
            <person name="Liber J."/>
            <person name="Desiro A."/>
            <person name="Na H."/>
            <person name="Kennedy M."/>
            <person name="Barry K."/>
            <person name="Grigoriev I.V."/>
            <person name="Miller A.N."/>
            <person name="O'Donnell K."/>
            <person name="Stajich J.E."/>
            <person name="Bonito G."/>
        </authorList>
    </citation>
    <scope>NUCLEOTIDE SEQUENCE</scope>
    <source>
        <strain evidence="22">KOD948</strain>
    </source>
</reference>
<dbReference type="InterPro" id="IPR004014">
    <property type="entry name" value="ATPase_P-typ_cation-transptr_N"/>
</dbReference>
<proteinExistence type="inferred from homology"/>
<evidence type="ECO:0000256" key="8">
    <source>
        <dbReference type="ARBA" id="ARBA00022553"/>
    </source>
</evidence>
<feature type="transmembrane region" description="Helical" evidence="18">
    <location>
        <begin position="802"/>
        <end position="824"/>
    </location>
</feature>
<dbReference type="PRINTS" id="PR01836">
    <property type="entry name" value="MGATPASE"/>
</dbReference>
<dbReference type="Pfam" id="PF00122">
    <property type="entry name" value="E1-E2_ATPase"/>
    <property type="match status" value="1"/>
</dbReference>
<evidence type="ECO:0000256" key="15">
    <source>
        <dbReference type="ARBA" id="ARBA00023136"/>
    </source>
</evidence>
<dbReference type="OrthoDB" id="158672at2759"/>
<evidence type="ECO:0000256" key="10">
    <source>
        <dbReference type="ARBA" id="ARBA00022741"/>
    </source>
</evidence>
<dbReference type="PROSITE" id="PS00154">
    <property type="entry name" value="ATPASE_E1_E2"/>
    <property type="match status" value="1"/>
</dbReference>
<feature type="transmembrane region" description="Helical" evidence="18">
    <location>
        <begin position="96"/>
        <end position="113"/>
    </location>
</feature>
<dbReference type="SUPFAM" id="SSF81665">
    <property type="entry name" value="Calcium ATPase, transmembrane domain M"/>
    <property type="match status" value="1"/>
</dbReference>
<evidence type="ECO:0000259" key="19">
    <source>
        <dbReference type="Pfam" id="PF00122"/>
    </source>
</evidence>
<dbReference type="GO" id="GO:0016887">
    <property type="term" value="F:ATP hydrolysis activity"/>
    <property type="evidence" value="ECO:0007669"/>
    <property type="project" value="InterPro"/>
</dbReference>
<keyword evidence="9 18" id="KW-0812">Transmembrane</keyword>
<evidence type="ECO:0000313" key="23">
    <source>
        <dbReference type="Proteomes" id="UP000726737"/>
    </source>
</evidence>
<evidence type="ECO:0000256" key="1">
    <source>
        <dbReference type="ARBA" id="ARBA00003954"/>
    </source>
</evidence>
<evidence type="ECO:0000313" key="22">
    <source>
        <dbReference type="EMBL" id="KAG0248879.1"/>
    </source>
</evidence>
<dbReference type="SUPFAM" id="SSF56784">
    <property type="entry name" value="HAD-like"/>
    <property type="match status" value="1"/>
</dbReference>
<evidence type="ECO:0000256" key="18">
    <source>
        <dbReference type="SAM" id="Phobius"/>
    </source>
</evidence>
<keyword evidence="14 18" id="KW-1133">Transmembrane helix</keyword>
<dbReference type="SFLD" id="SFLDF00027">
    <property type="entry name" value="p-type_atpase"/>
    <property type="match status" value="1"/>
</dbReference>
<comment type="similarity">
    <text evidence="3">Belongs to the cation transport ATPase (P-type) (TC 3.A.3) family. Type IIIB subfamily.</text>
</comment>
<keyword evidence="7" id="KW-0997">Cell inner membrane</keyword>
<dbReference type="AlphaFoldDB" id="A0A9P6PLL7"/>
<dbReference type="InterPro" id="IPR001757">
    <property type="entry name" value="P_typ_ATPase"/>
</dbReference>
<evidence type="ECO:0000256" key="7">
    <source>
        <dbReference type="ARBA" id="ARBA00022519"/>
    </source>
</evidence>
<dbReference type="SFLD" id="SFLDS00003">
    <property type="entry name" value="Haloacid_Dehalogenase"/>
    <property type="match status" value="1"/>
</dbReference>
<dbReference type="InterPro" id="IPR036412">
    <property type="entry name" value="HAD-like_sf"/>
</dbReference>
<feature type="transmembrane region" description="Helical" evidence="18">
    <location>
        <begin position="351"/>
        <end position="373"/>
    </location>
</feature>
<keyword evidence="6" id="KW-1003">Cell membrane</keyword>
<comment type="caution">
    <text evidence="22">The sequence shown here is derived from an EMBL/GenBank/DDBJ whole genome shotgun (WGS) entry which is preliminary data.</text>
</comment>
<feature type="transmembrane region" description="Helical" evidence="18">
    <location>
        <begin position="869"/>
        <end position="895"/>
    </location>
</feature>
<gene>
    <name evidence="22" type="ORF">BG011_009816</name>
</gene>
<dbReference type="GO" id="GO:0015444">
    <property type="term" value="F:P-type magnesium transporter activity"/>
    <property type="evidence" value="ECO:0007669"/>
    <property type="project" value="UniProtKB-EC"/>
</dbReference>
<dbReference type="NCBIfam" id="TIGR01494">
    <property type="entry name" value="ATPase_P-type"/>
    <property type="match status" value="1"/>
</dbReference>
<evidence type="ECO:0000259" key="20">
    <source>
        <dbReference type="Pfam" id="PF00689"/>
    </source>
</evidence>
<dbReference type="InterPro" id="IPR023299">
    <property type="entry name" value="ATPase_P-typ_cyto_dom_N"/>
</dbReference>
<dbReference type="SFLD" id="SFLDG00002">
    <property type="entry name" value="C1.7:_P-type_atpase_like"/>
    <property type="match status" value="1"/>
</dbReference>
<dbReference type="InterPro" id="IPR008250">
    <property type="entry name" value="ATPase_P-typ_transduc_dom_A_sf"/>
</dbReference>
<feature type="domain" description="Cation-transporting P-type ATPase N-terminal" evidence="21">
    <location>
        <begin position="40"/>
        <end position="85"/>
    </location>
</feature>
<dbReference type="Pfam" id="PF00690">
    <property type="entry name" value="Cation_ATPase_N"/>
    <property type="match status" value="1"/>
</dbReference>
<dbReference type="InterPro" id="IPR044492">
    <property type="entry name" value="P_typ_ATPase_HD_dom"/>
</dbReference>
<evidence type="ECO:0000256" key="11">
    <source>
        <dbReference type="ARBA" id="ARBA00022840"/>
    </source>
</evidence>
<evidence type="ECO:0000256" key="9">
    <source>
        <dbReference type="ARBA" id="ARBA00022692"/>
    </source>
</evidence>
<evidence type="ECO:0000256" key="14">
    <source>
        <dbReference type="ARBA" id="ARBA00022989"/>
    </source>
</evidence>
<name>A0A9P6PLL7_9FUNG</name>
<dbReference type="Gene3D" id="1.20.1110.10">
    <property type="entry name" value="Calcium-transporting ATPase, transmembrane domain"/>
    <property type="match status" value="2"/>
</dbReference>
<keyword evidence="12" id="KW-0460">Magnesium</keyword>
<dbReference type="Gene3D" id="2.70.150.10">
    <property type="entry name" value="Calcium-transporting ATPase, cytoplasmic transduction domain A"/>
    <property type="match status" value="2"/>
</dbReference>
<keyword evidence="13" id="KW-1278">Translocase</keyword>
<dbReference type="EC" id="7.2.2.14" evidence="4"/>
<accession>A0A9P6PLL7</accession>
<evidence type="ECO:0000256" key="13">
    <source>
        <dbReference type="ARBA" id="ARBA00022967"/>
    </source>
</evidence>
<feature type="domain" description="P-type ATPase A" evidence="19">
    <location>
        <begin position="164"/>
        <end position="339"/>
    </location>
</feature>
<feature type="transmembrane region" description="Helical" evidence="18">
    <location>
        <begin position="385"/>
        <end position="409"/>
    </location>
</feature>
<dbReference type="InterPro" id="IPR006415">
    <property type="entry name" value="P-type_ATPase_IIIB"/>
</dbReference>
<dbReference type="GO" id="GO:0005886">
    <property type="term" value="C:plasma membrane"/>
    <property type="evidence" value="ECO:0007669"/>
    <property type="project" value="UniProtKB-SubCell"/>
</dbReference>
<comment type="function">
    <text evidence="1">Mediates magnesium influx to the cytosol.</text>
</comment>
<dbReference type="InterPro" id="IPR059000">
    <property type="entry name" value="ATPase_P-type_domA"/>
</dbReference>
<evidence type="ECO:0000259" key="21">
    <source>
        <dbReference type="Pfam" id="PF00690"/>
    </source>
</evidence>
<evidence type="ECO:0000256" key="3">
    <source>
        <dbReference type="ARBA" id="ARBA00008746"/>
    </source>
</evidence>
<evidence type="ECO:0000256" key="17">
    <source>
        <dbReference type="ARBA" id="ARBA00047295"/>
    </source>
</evidence>
<feature type="non-terminal residue" evidence="22">
    <location>
        <position position="1"/>
    </location>
</feature>
<dbReference type="Gene3D" id="3.40.1110.10">
    <property type="entry name" value="Calcium-transporting ATPase, cytoplasmic domain N"/>
    <property type="match status" value="1"/>
</dbReference>
<dbReference type="InterPro" id="IPR006068">
    <property type="entry name" value="ATPase_P-typ_cation-transptr_C"/>
</dbReference>
<sequence length="912" mass="100016">MSITDLTHTDHGTVYGTVTSAASSTSSLSTSSESLGILPLNDEQVERAKEQFGENVISFGGEQKWYKILFDALVHPFNIVLAILGTATFATNDPHGGAIMFIMVFLSTALRFWQEWKSATAAKSLKSMVSTLITVIRLYSCPPSRDPTPEDVARMESLATVRLDIPIEDVVPGDLVMLSAGDLIPADVKVIESKDLFITQAALTGEAMPVEKFSASSDAMRAWNANRDNSYETMARDAIPTCASSIPIEKRTKQSVSTQGNVVGSAPAPTFKDTFKRSIYACFGIRHFDAENTSLIGNDIDLSCPDKCYMGTSVVSGTATVLVEKTGSDTFFGSMAKELAKRRPENAFQMGVRNISWLFFGLMVVMVPPVLLINGFVHKDWRESALFALSVAVGLTPEMLPMIVNSNLARGAYLMSKKRCIVKNLDAIINMGSMNILCTDKTGTLTDNKVVLLAFLNSRFQTGLKNLLDVAVIEYFEKTASGLPVYEPKDHGQEIEAGLTAAALSFAGRYQKLDEIPFDFVRRRMSVVLKDVEKEETILVSKGAVEEMLSTCTKIVIPRSGSGTAFDIQLASEGETIPSIDMLEPVEEGQIQTITPMMIEHLIEMNKGLNVDGLRVVAVAYRCLDKVKNDYGIADECDMVFAGLIGFLDPPKESAGPAIKELLSLGVEIKVLTGDSAAVCRKVCQEIDLPIKTVVSTEDLVGLDDEQMTLVAQNATIFAKLTPLQKSMVIRALKRSDHVVGFLGDGINDAPALAEADVGISVDTATDIAKESADVILLEKSLLVIADAVLVGRTTYGNTMKYIMMAISSNFGNVFSILVASSWLPFLPMLPIHILTQNLLYDISQTTIPWDHMDKEFLMVPHRWNMRSILRFMAFMGPWSSIFDITTFLFMWFYFDIKSADDPYKVLLFQTA</sequence>
<keyword evidence="8" id="KW-0597">Phosphoprotein</keyword>
<dbReference type="Pfam" id="PF00689">
    <property type="entry name" value="Cation_ATPase_C"/>
    <property type="match status" value="1"/>
</dbReference>
<comment type="catalytic activity">
    <reaction evidence="17">
        <text>Mg(2+)(out) + ATP + H2O = Mg(2+)(in) + ADP + phosphate + H(+)</text>
        <dbReference type="Rhea" id="RHEA:10260"/>
        <dbReference type="ChEBI" id="CHEBI:15377"/>
        <dbReference type="ChEBI" id="CHEBI:15378"/>
        <dbReference type="ChEBI" id="CHEBI:18420"/>
        <dbReference type="ChEBI" id="CHEBI:30616"/>
        <dbReference type="ChEBI" id="CHEBI:43474"/>
        <dbReference type="ChEBI" id="CHEBI:456216"/>
        <dbReference type="EC" id="7.2.2.14"/>
    </reaction>
</comment>
<comment type="subcellular location">
    <subcellularLocation>
        <location evidence="2">Cell inner membrane</location>
        <topology evidence="2">Multi-pass membrane protein</topology>
    </subcellularLocation>
</comment>
<dbReference type="GO" id="GO:0005524">
    <property type="term" value="F:ATP binding"/>
    <property type="evidence" value="ECO:0007669"/>
    <property type="project" value="UniProtKB-KW"/>
</dbReference>
<evidence type="ECO:0000256" key="5">
    <source>
        <dbReference type="ARBA" id="ARBA00013555"/>
    </source>
</evidence>
<dbReference type="InterPro" id="IPR023298">
    <property type="entry name" value="ATPase_P-typ_TM_dom_sf"/>
</dbReference>